<keyword evidence="4" id="KW-1185">Reference proteome</keyword>
<organism evidence="3 4">
    <name type="scientific">Symbiodinium necroappetens</name>
    <dbReference type="NCBI Taxonomy" id="1628268"/>
    <lineage>
        <taxon>Eukaryota</taxon>
        <taxon>Sar</taxon>
        <taxon>Alveolata</taxon>
        <taxon>Dinophyceae</taxon>
        <taxon>Suessiales</taxon>
        <taxon>Symbiodiniaceae</taxon>
        <taxon>Symbiodinium</taxon>
    </lineage>
</organism>
<proteinExistence type="predicted"/>
<feature type="compositionally biased region" description="Basic and acidic residues" evidence="1">
    <location>
        <begin position="145"/>
        <end position="209"/>
    </location>
</feature>
<feature type="region of interest" description="Disordered" evidence="1">
    <location>
        <begin position="138"/>
        <end position="209"/>
    </location>
</feature>
<protein>
    <recommendedName>
        <fullName evidence="5">Reticulocyte-binding protein 2-like a</fullName>
    </recommendedName>
</protein>
<evidence type="ECO:0000313" key="4">
    <source>
        <dbReference type="Proteomes" id="UP000601435"/>
    </source>
</evidence>
<sequence length="209" mass="24845">GFRLWPLCTPAWHQQWRWQYSRVGPSFHPQSHASNPTAPEAFLAFLTSWPVRVVAFAGAGRLLFGEKAEEFFSMFMMHFFQSLQELAPYLAGLALAFLIVWFLAIREWSKVTLDRNQKEQDTNMKRIDADVKMQEARRQAAVAERATEESKRERMKMEQRMERDRQAERDRDREARQAELEDRKAEREDRQAERERQSNKSKDKNCKMM</sequence>
<feature type="non-terminal residue" evidence="3">
    <location>
        <position position="1"/>
    </location>
</feature>
<dbReference type="Proteomes" id="UP000601435">
    <property type="component" value="Unassembled WGS sequence"/>
</dbReference>
<feature type="transmembrane region" description="Helical" evidence="2">
    <location>
        <begin position="86"/>
        <end position="105"/>
    </location>
</feature>
<evidence type="ECO:0000313" key="3">
    <source>
        <dbReference type="EMBL" id="CAE7449065.1"/>
    </source>
</evidence>
<name>A0A812RPQ5_9DINO</name>
<keyword evidence="2" id="KW-0812">Transmembrane</keyword>
<evidence type="ECO:0000256" key="1">
    <source>
        <dbReference type="SAM" id="MobiDB-lite"/>
    </source>
</evidence>
<gene>
    <name evidence="3" type="ORF">SNEC2469_LOCUS12420</name>
</gene>
<evidence type="ECO:0008006" key="5">
    <source>
        <dbReference type="Google" id="ProtNLM"/>
    </source>
</evidence>
<dbReference type="EMBL" id="CAJNJA010019684">
    <property type="protein sequence ID" value="CAE7449065.1"/>
    <property type="molecule type" value="Genomic_DNA"/>
</dbReference>
<dbReference type="OrthoDB" id="10585394at2759"/>
<keyword evidence="2" id="KW-1133">Transmembrane helix</keyword>
<dbReference type="AlphaFoldDB" id="A0A812RPQ5"/>
<evidence type="ECO:0000256" key="2">
    <source>
        <dbReference type="SAM" id="Phobius"/>
    </source>
</evidence>
<keyword evidence="2" id="KW-0472">Membrane</keyword>
<reference evidence="3" key="1">
    <citation type="submission" date="2021-02" db="EMBL/GenBank/DDBJ databases">
        <authorList>
            <person name="Dougan E. K."/>
            <person name="Rhodes N."/>
            <person name="Thang M."/>
            <person name="Chan C."/>
        </authorList>
    </citation>
    <scope>NUCLEOTIDE SEQUENCE</scope>
</reference>
<comment type="caution">
    <text evidence="3">The sequence shown here is derived from an EMBL/GenBank/DDBJ whole genome shotgun (WGS) entry which is preliminary data.</text>
</comment>
<accession>A0A812RPQ5</accession>